<dbReference type="InterPro" id="IPR001969">
    <property type="entry name" value="Aspartic_peptidase_AS"/>
</dbReference>
<dbReference type="AlphaFoldDB" id="A0A0A8XWS5"/>
<name>A0A0A8XWS5_ARUDO</name>
<organism evidence="1">
    <name type="scientific">Arundo donax</name>
    <name type="common">Giant reed</name>
    <name type="synonym">Donax arundinaceus</name>
    <dbReference type="NCBI Taxonomy" id="35708"/>
    <lineage>
        <taxon>Eukaryota</taxon>
        <taxon>Viridiplantae</taxon>
        <taxon>Streptophyta</taxon>
        <taxon>Embryophyta</taxon>
        <taxon>Tracheophyta</taxon>
        <taxon>Spermatophyta</taxon>
        <taxon>Magnoliopsida</taxon>
        <taxon>Liliopsida</taxon>
        <taxon>Poales</taxon>
        <taxon>Poaceae</taxon>
        <taxon>PACMAD clade</taxon>
        <taxon>Arundinoideae</taxon>
        <taxon>Arundineae</taxon>
        <taxon>Arundo</taxon>
    </lineage>
</organism>
<evidence type="ECO:0000313" key="1">
    <source>
        <dbReference type="EMBL" id="JAD18464.1"/>
    </source>
</evidence>
<dbReference type="CDD" id="cd00303">
    <property type="entry name" value="retropepsin_like"/>
    <property type="match status" value="1"/>
</dbReference>
<reference evidence="1" key="1">
    <citation type="submission" date="2014-09" db="EMBL/GenBank/DDBJ databases">
        <authorList>
            <person name="Magalhaes I.L.F."/>
            <person name="Oliveira U."/>
            <person name="Santos F.R."/>
            <person name="Vidigal T.H.D.A."/>
            <person name="Brescovit A.D."/>
            <person name="Santos A.J."/>
        </authorList>
    </citation>
    <scope>NUCLEOTIDE SEQUENCE</scope>
    <source>
        <tissue evidence="1">Shoot tissue taken approximately 20 cm above the soil surface</tissue>
    </source>
</reference>
<dbReference type="EMBL" id="GBRH01279431">
    <property type="protein sequence ID" value="JAD18464.1"/>
    <property type="molecule type" value="Transcribed_RNA"/>
</dbReference>
<proteinExistence type="predicted"/>
<dbReference type="SUPFAM" id="SSF50630">
    <property type="entry name" value="Acid proteases"/>
    <property type="match status" value="1"/>
</dbReference>
<protein>
    <submittedName>
        <fullName evidence="1">Uncharacterized protein</fullName>
    </submittedName>
</protein>
<dbReference type="Gene3D" id="2.40.70.10">
    <property type="entry name" value="Acid Proteases"/>
    <property type="match status" value="1"/>
</dbReference>
<dbReference type="GO" id="GO:0006508">
    <property type="term" value="P:proteolysis"/>
    <property type="evidence" value="ECO:0007669"/>
    <property type="project" value="InterPro"/>
</dbReference>
<dbReference type="Pfam" id="PF08284">
    <property type="entry name" value="RVP_2"/>
    <property type="match status" value="1"/>
</dbReference>
<reference evidence="1" key="2">
    <citation type="journal article" date="2015" name="Data Brief">
        <title>Shoot transcriptome of the giant reed, Arundo donax.</title>
        <authorList>
            <person name="Barrero R.A."/>
            <person name="Guerrero F.D."/>
            <person name="Moolhuijzen P."/>
            <person name="Goolsby J.A."/>
            <person name="Tidwell J."/>
            <person name="Bellgard S.E."/>
            <person name="Bellgard M.I."/>
        </authorList>
    </citation>
    <scope>NUCLEOTIDE SEQUENCE</scope>
    <source>
        <tissue evidence="1">Shoot tissue taken approximately 20 cm above the soil surface</tissue>
    </source>
</reference>
<dbReference type="PROSITE" id="PS00141">
    <property type="entry name" value="ASP_PROTEASE"/>
    <property type="match status" value="1"/>
</dbReference>
<dbReference type="InterPro" id="IPR021109">
    <property type="entry name" value="Peptidase_aspartic_dom_sf"/>
</dbReference>
<accession>A0A0A8XWS5</accession>
<dbReference type="GO" id="GO:0004190">
    <property type="term" value="F:aspartic-type endopeptidase activity"/>
    <property type="evidence" value="ECO:0007669"/>
    <property type="project" value="InterPro"/>
</dbReference>
<sequence>MDADSEEDTLLSISQEAMIGGQTPRTIRLWGMVEDKEVLILVDSGSPHSLISSHLAALLKHKKTVIPETYVKVANGGLMSCNSMLSQCEWWVQGHSFATDLRILPLGCYDMILGMNWL</sequence>